<organism evidence="2 4">
    <name type="scientific">Cymbomonas tetramitiformis</name>
    <dbReference type="NCBI Taxonomy" id="36881"/>
    <lineage>
        <taxon>Eukaryota</taxon>
        <taxon>Viridiplantae</taxon>
        <taxon>Chlorophyta</taxon>
        <taxon>Pyramimonadophyceae</taxon>
        <taxon>Pyramimonadales</taxon>
        <taxon>Pyramimonadaceae</taxon>
        <taxon>Cymbomonas</taxon>
    </lineage>
</organism>
<reference evidence="2" key="2">
    <citation type="submission" date="2023-06" db="EMBL/GenBank/DDBJ databases">
        <title>Long-read-based genome assembly of the green algal bacterivore Cymbomonas tetramitiformis.</title>
        <authorList>
            <person name="Gyaltshen Y."/>
            <person name="Rozenberg A."/>
            <person name="Paasch A."/>
            <person name="Burns J.A."/>
            <person name="Warring S."/>
            <person name="Larson R."/>
            <person name="Maurer-Alcala X."/>
            <person name="Dacks J."/>
            <person name="Kim E."/>
        </authorList>
    </citation>
    <scope>NUCLEOTIDE SEQUENCE</scope>
    <source>
        <strain evidence="2">PLY_AMNH</strain>
    </source>
</reference>
<feature type="region of interest" description="Disordered" evidence="1">
    <location>
        <begin position="1"/>
        <end position="35"/>
    </location>
</feature>
<name>A0AAE0BZT3_9CHLO</name>
<accession>A0AAE0BZT3</accession>
<gene>
    <name evidence="2" type="ORF">CYMTET_45296</name>
    <name evidence="3" type="ORF">CYMTET_6708</name>
</gene>
<dbReference type="Proteomes" id="UP001190700">
    <property type="component" value="Unassembled WGS sequence"/>
</dbReference>
<dbReference type="EMBL" id="LGRX02030998">
    <property type="protein sequence ID" value="KAK3245119.1"/>
    <property type="molecule type" value="Genomic_DNA"/>
</dbReference>
<evidence type="ECO:0000256" key="1">
    <source>
        <dbReference type="SAM" id="MobiDB-lite"/>
    </source>
</evidence>
<feature type="compositionally biased region" description="Basic and acidic residues" evidence="1">
    <location>
        <begin position="7"/>
        <end position="25"/>
    </location>
</feature>
<dbReference type="AlphaFoldDB" id="A0AAE0BZT3"/>
<evidence type="ECO:0000313" key="3">
    <source>
        <dbReference type="EMBL" id="KAK3285698.1"/>
    </source>
</evidence>
<evidence type="ECO:0000313" key="2">
    <source>
        <dbReference type="EMBL" id="KAK3245119.1"/>
    </source>
</evidence>
<sequence length="69" mass="7685">MVESPVVDDRDRLIQTGKEMSREPSDQPVPADMSEPVPVLGRLKALICQPLLMQLPSLMAYFPARGLIH</sequence>
<keyword evidence="4" id="KW-1185">Reference proteome</keyword>
<comment type="caution">
    <text evidence="2">The sequence shown here is derived from an EMBL/GenBank/DDBJ whole genome shotgun (WGS) entry which is preliminary data.</text>
</comment>
<evidence type="ECO:0000313" key="4">
    <source>
        <dbReference type="Proteomes" id="UP001190700"/>
    </source>
</evidence>
<reference evidence="2 4" key="1">
    <citation type="journal article" date="2015" name="Genome Biol. Evol.">
        <title>Comparative Genomics of a Bacterivorous Green Alga Reveals Evolutionary Causalities and Consequences of Phago-Mixotrophic Mode of Nutrition.</title>
        <authorList>
            <person name="Burns J.A."/>
            <person name="Paasch A."/>
            <person name="Narechania A."/>
            <person name="Kim E."/>
        </authorList>
    </citation>
    <scope>NUCLEOTIDE SEQUENCE [LARGE SCALE GENOMIC DNA]</scope>
    <source>
        <strain evidence="2">PLY_AMNH</strain>
    </source>
</reference>
<dbReference type="EMBL" id="LGRX02001686">
    <property type="protein sequence ID" value="KAK3285698.1"/>
    <property type="molecule type" value="Genomic_DNA"/>
</dbReference>
<protein>
    <submittedName>
        <fullName evidence="2">Uncharacterized protein</fullName>
    </submittedName>
</protein>
<proteinExistence type="predicted"/>